<keyword evidence="3 6" id="KW-0812">Transmembrane</keyword>
<reference evidence="7" key="1">
    <citation type="submission" date="2023-03" db="EMBL/GenBank/DDBJ databases">
        <title>Lomoglobus Profundus gen. nov., sp. nov., a novel member of the phylum Verrucomicrobia, isolated from deep-marine sediment of South China Sea.</title>
        <authorList>
            <person name="Ahmad T."/>
            <person name="Ishaq S.E."/>
            <person name="Wang F."/>
        </authorList>
    </citation>
    <scope>NUCLEOTIDE SEQUENCE</scope>
    <source>
        <strain evidence="7">LMO-M01</strain>
    </source>
</reference>
<evidence type="ECO:0000256" key="4">
    <source>
        <dbReference type="ARBA" id="ARBA00022989"/>
    </source>
</evidence>
<dbReference type="Proteomes" id="UP001218638">
    <property type="component" value="Chromosome"/>
</dbReference>
<keyword evidence="8" id="KW-1185">Reference proteome</keyword>
<dbReference type="GO" id="GO:0016020">
    <property type="term" value="C:membrane"/>
    <property type="evidence" value="ECO:0007669"/>
    <property type="project" value="UniProtKB-SubCell"/>
</dbReference>
<evidence type="ECO:0000313" key="7">
    <source>
        <dbReference type="EMBL" id="WED67247.1"/>
    </source>
</evidence>
<dbReference type="EMBL" id="CP119075">
    <property type="protein sequence ID" value="WED67247.1"/>
    <property type="molecule type" value="Genomic_DNA"/>
</dbReference>
<sequence length="112" mass="12225">MRLICPHSFASPRRRGFTLVEIMIVVVIIGLLAAIAIPAFSHMRLKSRATTFANDLRIGKDAFEIYATENGGWPPDGAAGMPGEMAGYLDLGNWTGSTPLGGNWDWDRDQFG</sequence>
<gene>
    <name evidence="7" type="ORF">PXH66_10335</name>
</gene>
<evidence type="ECO:0000256" key="1">
    <source>
        <dbReference type="ARBA" id="ARBA00004167"/>
    </source>
</evidence>
<accession>A0AAF0CSF8</accession>
<keyword evidence="5 6" id="KW-0472">Membrane</keyword>
<dbReference type="GO" id="GO:0015627">
    <property type="term" value="C:type II protein secretion system complex"/>
    <property type="evidence" value="ECO:0007669"/>
    <property type="project" value="InterPro"/>
</dbReference>
<dbReference type="RefSeq" id="WP_330928180.1">
    <property type="nucleotide sequence ID" value="NZ_CP119075.1"/>
</dbReference>
<dbReference type="NCBIfam" id="TIGR02532">
    <property type="entry name" value="IV_pilin_GFxxxE"/>
    <property type="match status" value="1"/>
</dbReference>
<dbReference type="AlphaFoldDB" id="A0AAF0CSF8"/>
<dbReference type="Pfam" id="PF07963">
    <property type="entry name" value="N_methyl"/>
    <property type="match status" value="1"/>
</dbReference>
<dbReference type="InterPro" id="IPR045584">
    <property type="entry name" value="Pilin-like"/>
</dbReference>
<name>A0AAF0CSF8_9BACT</name>
<feature type="transmembrane region" description="Helical" evidence="6">
    <location>
        <begin position="20"/>
        <end position="40"/>
    </location>
</feature>
<dbReference type="Gene3D" id="3.30.700.10">
    <property type="entry name" value="Glycoprotein, Type 4 Pilin"/>
    <property type="match status" value="1"/>
</dbReference>
<organism evidence="7 8">
    <name type="scientific">Synoicihabitans lomoniglobus</name>
    <dbReference type="NCBI Taxonomy" id="2909285"/>
    <lineage>
        <taxon>Bacteria</taxon>
        <taxon>Pseudomonadati</taxon>
        <taxon>Verrucomicrobiota</taxon>
        <taxon>Opitutia</taxon>
        <taxon>Opitutales</taxon>
        <taxon>Opitutaceae</taxon>
        <taxon>Synoicihabitans</taxon>
    </lineage>
</organism>
<evidence type="ECO:0000256" key="3">
    <source>
        <dbReference type="ARBA" id="ARBA00022692"/>
    </source>
</evidence>
<dbReference type="PANTHER" id="PTHR30093">
    <property type="entry name" value="GENERAL SECRETION PATHWAY PROTEIN G"/>
    <property type="match status" value="1"/>
</dbReference>
<dbReference type="KEGG" id="slom:PXH66_10335"/>
<evidence type="ECO:0000256" key="6">
    <source>
        <dbReference type="SAM" id="Phobius"/>
    </source>
</evidence>
<comment type="subcellular location">
    <subcellularLocation>
        <location evidence="1">Membrane</location>
        <topology evidence="1">Single-pass membrane protein</topology>
    </subcellularLocation>
</comment>
<evidence type="ECO:0000313" key="8">
    <source>
        <dbReference type="Proteomes" id="UP001218638"/>
    </source>
</evidence>
<keyword evidence="2" id="KW-0488">Methylation</keyword>
<evidence type="ECO:0000256" key="2">
    <source>
        <dbReference type="ARBA" id="ARBA00022481"/>
    </source>
</evidence>
<dbReference type="InterPro" id="IPR012902">
    <property type="entry name" value="N_methyl_site"/>
</dbReference>
<dbReference type="SUPFAM" id="SSF54523">
    <property type="entry name" value="Pili subunits"/>
    <property type="match status" value="1"/>
</dbReference>
<keyword evidence="4 6" id="KW-1133">Transmembrane helix</keyword>
<dbReference type="PROSITE" id="PS00409">
    <property type="entry name" value="PROKAR_NTER_METHYL"/>
    <property type="match status" value="1"/>
</dbReference>
<dbReference type="PRINTS" id="PR00813">
    <property type="entry name" value="BCTERIALGSPG"/>
</dbReference>
<dbReference type="PANTHER" id="PTHR30093:SF44">
    <property type="entry name" value="TYPE II SECRETION SYSTEM CORE PROTEIN G"/>
    <property type="match status" value="1"/>
</dbReference>
<evidence type="ECO:0000256" key="5">
    <source>
        <dbReference type="ARBA" id="ARBA00023136"/>
    </source>
</evidence>
<dbReference type="GO" id="GO:0015628">
    <property type="term" value="P:protein secretion by the type II secretion system"/>
    <property type="evidence" value="ECO:0007669"/>
    <property type="project" value="InterPro"/>
</dbReference>
<proteinExistence type="predicted"/>
<dbReference type="InterPro" id="IPR000983">
    <property type="entry name" value="Bac_GSPG_pilin"/>
</dbReference>
<protein>
    <submittedName>
        <fullName evidence="7">Prepilin-type N-terminal cleavage/methylation domain-containing protein</fullName>
    </submittedName>
</protein>